<organism evidence="2 3">
    <name type="scientific">Microbispora amethystogenes</name>
    <dbReference type="NCBI Taxonomy" id="1427754"/>
    <lineage>
        <taxon>Bacteria</taxon>
        <taxon>Bacillati</taxon>
        <taxon>Actinomycetota</taxon>
        <taxon>Actinomycetes</taxon>
        <taxon>Streptosporangiales</taxon>
        <taxon>Streptosporangiaceae</taxon>
        <taxon>Microbispora</taxon>
    </lineage>
</organism>
<feature type="region of interest" description="Disordered" evidence="1">
    <location>
        <begin position="91"/>
        <end position="130"/>
    </location>
</feature>
<evidence type="ECO:0000256" key="1">
    <source>
        <dbReference type="SAM" id="MobiDB-lite"/>
    </source>
</evidence>
<feature type="compositionally biased region" description="Basic and acidic residues" evidence="1">
    <location>
        <begin position="117"/>
        <end position="130"/>
    </location>
</feature>
<reference evidence="2 3" key="1">
    <citation type="submission" date="2021-01" db="EMBL/GenBank/DDBJ databases">
        <title>Whole genome shotgun sequence of Microbispora amethystogenes NBRC 101907.</title>
        <authorList>
            <person name="Komaki H."/>
            <person name="Tamura T."/>
        </authorList>
    </citation>
    <scope>NUCLEOTIDE SEQUENCE [LARGE SCALE GENOMIC DNA]</scope>
    <source>
        <strain evidence="2 3">NBRC 101907</strain>
    </source>
</reference>
<sequence length="130" mass="14106">MSTSHPATEPLEALAEELRSRNFSTRIVIPLNRIPQLQVMNPAAPALTEQVLAKPDSHGAWHYWFPWPTLIAAVDDIPTAADRIERVLAEVGRNTGGTPGADAPEVPASPTRSCPGEPHDIPDRLETTES</sequence>
<name>A0ABQ4F6L2_9ACTN</name>
<protein>
    <submittedName>
        <fullName evidence="2">Uncharacterized protein</fullName>
    </submittedName>
</protein>
<dbReference type="Proteomes" id="UP000651728">
    <property type="component" value="Unassembled WGS sequence"/>
</dbReference>
<dbReference type="EMBL" id="BOOB01000003">
    <property type="protein sequence ID" value="GIH30436.1"/>
    <property type="molecule type" value="Genomic_DNA"/>
</dbReference>
<evidence type="ECO:0000313" key="3">
    <source>
        <dbReference type="Proteomes" id="UP000651728"/>
    </source>
</evidence>
<comment type="caution">
    <text evidence="2">The sequence shown here is derived from an EMBL/GenBank/DDBJ whole genome shotgun (WGS) entry which is preliminary data.</text>
</comment>
<gene>
    <name evidence="2" type="ORF">Mam01_06000</name>
</gene>
<keyword evidence="3" id="KW-1185">Reference proteome</keyword>
<evidence type="ECO:0000313" key="2">
    <source>
        <dbReference type="EMBL" id="GIH30436.1"/>
    </source>
</evidence>
<accession>A0ABQ4F6L2</accession>
<proteinExistence type="predicted"/>